<protein>
    <submittedName>
        <fullName evidence="1">Uncharacterized protein</fullName>
    </submittedName>
</protein>
<accession>A0A6J7WHV7</accession>
<sequence>MSMWDNIFGTQAAQGLQGQLANSAQGLSAGQLAAQNYYNTLAAQNYAQAMNNAQQAQQISQQAQYAQYNANRQTYNWVWNGKPVGITEFAELAYGDTPQKTMFLLKHSEDK</sequence>
<dbReference type="EMBL" id="LR798227">
    <property type="protein sequence ID" value="CAB5207148.1"/>
    <property type="molecule type" value="Genomic_DNA"/>
</dbReference>
<name>A0A6J7WHV7_9CAUD</name>
<evidence type="ECO:0000313" key="1">
    <source>
        <dbReference type="EMBL" id="CAB5207148.1"/>
    </source>
</evidence>
<organism evidence="1">
    <name type="scientific">uncultured Caudovirales phage</name>
    <dbReference type="NCBI Taxonomy" id="2100421"/>
    <lineage>
        <taxon>Viruses</taxon>
        <taxon>Duplodnaviria</taxon>
        <taxon>Heunggongvirae</taxon>
        <taxon>Uroviricota</taxon>
        <taxon>Caudoviricetes</taxon>
        <taxon>Peduoviridae</taxon>
        <taxon>Maltschvirus</taxon>
        <taxon>Maltschvirus maltsch</taxon>
    </lineage>
</organism>
<reference evidence="1" key="1">
    <citation type="submission" date="2020-05" db="EMBL/GenBank/DDBJ databases">
        <authorList>
            <person name="Chiriac C."/>
            <person name="Salcher M."/>
            <person name="Ghai R."/>
            <person name="Kavagutti S V."/>
        </authorList>
    </citation>
    <scope>NUCLEOTIDE SEQUENCE</scope>
</reference>
<proteinExistence type="predicted"/>
<gene>
    <name evidence="1" type="ORF">UFOVP180_34</name>
</gene>